<dbReference type="GO" id="GO:0046872">
    <property type="term" value="F:metal ion binding"/>
    <property type="evidence" value="ECO:0007669"/>
    <property type="project" value="UniProtKB-KW"/>
</dbReference>
<dbReference type="InterPro" id="IPR018165">
    <property type="entry name" value="Ala-tRNA-synth_IIc_core"/>
</dbReference>
<name>A0A2W5A2H2_9BACT</name>
<dbReference type="GO" id="GO:0002161">
    <property type="term" value="F:aminoacyl-tRNA deacylase activity"/>
    <property type="evidence" value="ECO:0007669"/>
    <property type="project" value="UniProtKB-ARBA"/>
</dbReference>
<gene>
    <name evidence="8" type="ORF">DI626_00960</name>
</gene>
<dbReference type="SMART" id="SM00863">
    <property type="entry name" value="tRNA_SAD"/>
    <property type="match status" value="1"/>
</dbReference>
<dbReference type="EMBL" id="QFNK01000008">
    <property type="protein sequence ID" value="PZO88764.1"/>
    <property type="molecule type" value="Genomic_DNA"/>
</dbReference>
<dbReference type="SUPFAM" id="SSF55186">
    <property type="entry name" value="ThrRS/AlaRS common domain"/>
    <property type="match status" value="1"/>
</dbReference>
<dbReference type="Proteomes" id="UP000249557">
    <property type="component" value="Unassembled WGS sequence"/>
</dbReference>
<dbReference type="Pfam" id="PF01411">
    <property type="entry name" value="tRNA-synt_2c"/>
    <property type="match status" value="1"/>
</dbReference>
<dbReference type="InterPro" id="IPR051335">
    <property type="entry name" value="Alanyl-tRNA_Editing_Enzymes"/>
</dbReference>
<dbReference type="PANTHER" id="PTHR43462">
    <property type="entry name" value="ALANYL-TRNA EDITING PROTEIN"/>
    <property type="match status" value="1"/>
</dbReference>
<comment type="cofactor">
    <cofactor evidence="1">
        <name>Zn(2+)</name>
        <dbReference type="ChEBI" id="CHEBI:29105"/>
    </cofactor>
</comment>
<comment type="caution">
    <text evidence="8">The sequence shown here is derived from an EMBL/GenBank/DDBJ whole genome shotgun (WGS) entry which is preliminary data.</text>
</comment>
<accession>A0A2W5A2H2</accession>
<dbReference type="GO" id="GO:0006419">
    <property type="term" value="P:alanyl-tRNA aminoacylation"/>
    <property type="evidence" value="ECO:0007669"/>
    <property type="project" value="InterPro"/>
</dbReference>
<evidence type="ECO:0000256" key="4">
    <source>
        <dbReference type="ARBA" id="ARBA00022723"/>
    </source>
</evidence>
<evidence type="ECO:0000256" key="6">
    <source>
        <dbReference type="ARBA" id="ARBA00032577"/>
    </source>
</evidence>
<evidence type="ECO:0000313" key="8">
    <source>
        <dbReference type="EMBL" id="PZO88764.1"/>
    </source>
</evidence>
<comment type="subcellular location">
    <subcellularLocation>
        <location evidence="2">Cytoplasm</location>
    </subcellularLocation>
</comment>
<dbReference type="GO" id="GO:0005524">
    <property type="term" value="F:ATP binding"/>
    <property type="evidence" value="ECO:0007669"/>
    <property type="project" value="InterPro"/>
</dbReference>
<reference evidence="8 9" key="1">
    <citation type="submission" date="2017-08" db="EMBL/GenBank/DDBJ databases">
        <title>Infants hospitalized years apart are colonized by the same room-sourced microbial strains.</title>
        <authorList>
            <person name="Brooks B."/>
            <person name="Olm M.R."/>
            <person name="Firek B.A."/>
            <person name="Baker R."/>
            <person name="Thomas B.C."/>
            <person name="Morowitz M.J."/>
            <person name="Banfield J.F."/>
        </authorList>
    </citation>
    <scope>NUCLEOTIDE SEQUENCE [LARGE SCALE GENOMIC DNA]</scope>
    <source>
        <strain evidence="8">S2_018_000_R2_104</strain>
    </source>
</reference>
<dbReference type="InterPro" id="IPR009000">
    <property type="entry name" value="Transl_B-barrel_sf"/>
</dbReference>
<dbReference type="InterPro" id="IPR012947">
    <property type="entry name" value="tRNA_SAD"/>
</dbReference>
<dbReference type="InterPro" id="IPR018164">
    <property type="entry name" value="Ala-tRNA-synth_IIc_N"/>
</dbReference>
<evidence type="ECO:0000256" key="2">
    <source>
        <dbReference type="ARBA" id="ARBA00004496"/>
    </source>
</evidence>
<sequence>MTEKLFLEDSYLRVFDAVVTAAGEQGVQFNKTIFYATSGGQPGDTGVLHIANENIPVVTTKKGEAPEDVWHVLPEGVSLNVGDTVRGEIDWDTRHKYMRMHTCLHLLCSQVQGDVTGGSIGADKGRLDFNIGAGAVDKDALSETLNRLIAEDHPVSYEWITDAELAANPQLIRTMSVKPPSGSGKVRLVRIGSKENPVDFQPCGGTHVKSTGEIGRVTIAKIENKGAQNRRITILFDEA</sequence>
<dbReference type="GO" id="GO:0003676">
    <property type="term" value="F:nucleic acid binding"/>
    <property type="evidence" value="ECO:0007669"/>
    <property type="project" value="InterPro"/>
</dbReference>
<evidence type="ECO:0000256" key="1">
    <source>
        <dbReference type="ARBA" id="ARBA00001947"/>
    </source>
</evidence>
<dbReference type="AlphaFoldDB" id="A0A2W5A2H2"/>
<evidence type="ECO:0000313" key="9">
    <source>
        <dbReference type="Proteomes" id="UP000249557"/>
    </source>
</evidence>
<dbReference type="InterPro" id="IPR018163">
    <property type="entry name" value="Thr/Ala-tRNA-synth_IIc_edit"/>
</dbReference>
<dbReference type="Gene3D" id="2.40.30.130">
    <property type="match status" value="1"/>
</dbReference>
<protein>
    <recommendedName>
        <fullName evidence="3">Alanine--tRNA ligase</fullName>
    </recommendedName>
    <alternativeName>
        <fullName evidence="6">Alanyl-tRNA synthetase</fullName>
    </alternativeName>
</protein>
<evidence type="ECO:0000259" key="7">
    <source>
        <dbReference type="PROSITE" id="PS50860"/>
    </source>
</evidence>
<proteinExistence type="predicted"/>
<dbReference type="SUPFAM" id="SSF50447">
    <property type="entry name" value="Translation proteins"/>
    <property type="match status" value="1"/>
</dbReference>
<dbReference type="GO" id="GO:0004813">
    <property type="term" value="F:alanine-tRNA ligase activity"/>
    <property type="evidence" value="ECO:0007669"/>
    <property type="project" value="InterPro"/>
</dbReference>
<keyword evidence="4" id="KW-0479">Metal-binding</keyword>
<evidence type="ECO:0000256" key="3">
    <source>
        <dbReference type="ARBA" id="ARBA00017959"/>
    </source>
</evidence>
<evidence type="ECO:0000256" key="5">
    <source>
        <dbReference type="ARBA" id="ARBA00022833"/>
    </source>
</evidence>
<organism evidence="8 9">
    <name type="scientific">Micavibrio aeruginosavorus</name>
    <dbReference type="NCBI Taxonomy" id="349221"/>
    <lineage>
        <taxon>Bacteria</taxon>
        <taxon>Pseudomonadati</taxon>
        <taxon>Bdellovibrionota</taxon>
        <taxon>Bdellovibrionia</taxon>
        <taxon>Bdellovibrionales</taxon>
        <taxon>Pseudobdellovibrionaceae</taxon>
        <taxon>Micavibrio</taxon>
    </lineage>
</organism>
<dbReference type="Gene3D" id="3.30.980.10">
    <property type="entry name" value="Threonyl-trna Synthetase, Chain A, domain 2"/>
    <property type="match status" value="1"/>
</dbReference>
<dbReference type="PROSITE" id="PS50860">
    <property type="entry name" value="AA_TRNA_LIGASE_II_ALA"/>
    <property type="match status" value="1"/>
</dbReference>
<dbReference type="PANTHER" id="PTHR43462:SF1">
    <property type="entry name" value="ALANYL-TRNA EDITING PROTEIN AARSD1"/>
    <property type="match status" value="1"/>
</dbReference>
<dbReference type="Pfam" id="PF07973">
    <property type="entry name" value="tRNA_SAD"/>
    <property type="match status" value="1"/>
</dbReference>
<feature type="domain" description="Alanyl-transfer RNA synthetases family profile" evidence="7">
    <location>
        <begin position="1"/>
        <end position="239"/>
    </location>
</feature>
<keyword evidence="8" id="KW-0378">Hydrolase</keyword>
<dbReference type="GO" id="GO:0005737">
    <property type="term" value="C:cytoplasm"/>
    <property type="evidence" value="ECO:0007669"/>
    <property type="project" value="UniProtKB-SubCell"/>
</dbReference>
<keyword evidence="5" id="KW-0862">Zinc</keyword>